<sequence length="335" mass="36949">MKLVLTLVQWLLIGFAGLMCLSMLLSNQILPAIIIAISALILVPPLQTAIAAKLPSGLNSPVIRFVVFFILFFIGFNLGSPHLKTLDKFSLCTSLQQGVCPKNLTHFVENTSKLYLTTTPKNISENSPVELELKYFPEPKKEEVVSKIQTNLKLQNGNAQFELAPKNLPVGAYEVKLTIGNLIKNQAFSVWQSQAEAERRNSETLKQANTKVAKIILCNKEKDSGCQDDASVFPSGIKTIAAKVDVDSAAKDVGLKFTWNYLLTGNQKNEPANQSKVSNNKKEIASDVQQLNSKVGYFTYSISTGDRGFPPGNYELIVAPETNNAKPIRREFTIK</sequence>
<gene>
    <name evidence="2" type="ORF">H6H03_21145</name>
</gene>
<evidence type="ECO:0000256" key="1">
    <source>
        <dbReference type="SAM" id="Phobius"/>
    </source>
</evidence>
<keyword evidence="1" id="KW-1133">Transmembrane helix</keyword>
<dbReference type="EMBL" id="JACJTU010000020">
    <property type="protein sequence ID" value="MBD2736363.1"/>
    <property type="molecule type" value="Genomic_DNA"/>
</dbReference>
<dbReference type="Proteomes" id="UP000637383">
    <property type="component" value="Unassembled WGS sequence"/>
</dbReference>
<name>A0ABR8KA41_9NOSO</name>
<evidence type="ECO:0000313" key="3">
    <source>
        <dbReference type="Proteomes" id="UP000637383"/>
    </source>
</evidence>
<dbReference type="RefSeq" id="WP_190956995.1">
    <property type="nucleotide sequence ID" value="NZ_JACJTU010000020.1"/>
</dbReference>
<feature type="transmembrane region" description="Helical" evidence="1">
    <location>
        <begin position="30"/>
        <end position="50"/>
    </location>
</feature>
<proteinExistence type="predicted"/>
<keyword evidence="3" id="KW-1185">Reference proteome</keyword>
<keyword evidence="1" id="KW-0472">Membrane</keyword>
<keyword evidence="1" id="KW-0812">Transmembrane</keyword>
<comment type="caution">
    <text evidence="2">The sequence shown here is derived from an EMBL/GenBank/DDBJ whole genome shotgun (WGS) entry which is preliminary data.</text>
</comment>
<accession>A0ABR8KA41</accession>
<organism evidence="2 3">
    <name type="scientific">Nostoc paludosum FACHB-159</name>
    <dbReference type="NCBI Taxonomy" id="2692908"/>
    <lineage>
        <taxon>Bacteria</taxon>
        <taxon>Bacillati</taxon>
        <taxon>Cyanobacteriota</taxon>
        <taxon>Cyanophyceae</taxon>
        <taxon>Nostocales</taxon>
        <taxon>Nostocaceae</taxon>
        <taxon>Nostoc</taxon>
    </lineage>
</organism>
<protein>
    <submittedName>
        <fullName evidence="2">Uncharacterized protein</fullName>
    </submittedName>
</protein>
<reference evidence="2 3" key="1">
    <citation type="journal article" date="2020" name="ISME J.">
        <title>Comparative genomics reveals insights into cyanobacterial evolution and habitat adaptation.</title>
        <authorList>
            <person name="Chen M.Y."/>
            <person name="Teng W.K."/>
            <person name="Zhao L."/>
            <person name="Hu C.X."/>
            <person name="Zhou Y.K."/>
            <person name="Han B.P."/>
            <person name="Song L.R."/>
            <person name="Shu W.S."/>
        </authorList>
    </citation>
    <scope>NUCLEOTIDE SEQUENCE [LARGE SCALE GENOMIC DNA]</scope>
    <source>
        <strain evidence="2 3">FACHB-159</strain>
    </source>
</reference>
<evidence type="ECO:0000313" key="2">
    <source>
        <dbReference type="EMBL" id="MBD2736363.1"/>
    </source>
</evidence>
<feature type="transmembrane region" description="Helical" evidence="1">
    <location>
        <begin position="62"/>
        <end position="80"/>
    </location>
</feature>